<comment type="caution">
    <text evidence="2">The sequence shown here is derived from an EMBL/GenBank/DDBJ whole genome shotgun (WGS) entry which is preliminary data.</text>
</comment>
<feature type="chain" id="PRO_5040411208" evidence="1">
    <location>
        <begin position="18"/>
        <end position="90"/>
    </location>
</feature>
<name>A0A9N9UNS6_9HYPO</name>
<reference evidence="2" key="1">
    <citation type="submission" date="2021-10" db="EMBL/GenBank/DDBJ databases">
        <authorList>
            <person name="Piombo E."/>
        </authorList>
    </citation>
    <scope>NUCLEOTIDE SEQUENCE</scope>
</reference>
<protein>
    <submittedName>
        <fullName evidence="2">Uncharacterized protein</fullName>
    </submittedName>
</protein>
<accession>A0A9N9UNS6</accession>
<feature type="signal peptide" evidence="1">
    <location>
        <begin position="1"/>
        <end position="17"/>
    </location>
</feature>
<evidence type="ECO:0000313" key="3">
    <source>
        <dbReference type="Proteomes" id="UP000754883"/>
    </source>
</evidence>
<keyword evidence="1" id="KW-0732">Signal</keyword>
<keyword evidence="3" id="KW-1185">Reference proteome</keyword>
<sequence length="90" mass="9755">MKPAAVILAVFAASVAAVPVGDKVEKRQAVNLFSILENLLHIKTCTGQKFGDCPKKLPYIGKRYISERKSVPREDIVSVDTNALMGARGL</sequence>
<proteinExistence type="predicted"/>
<organism evidence="2 3">
    <name type="scientific">Clonostachys byssicola</name>
    <dbReference type="NCBI Taxonomy" id="160290"/>
    <lineage>
        <taxon>Eukaryota</taxon>
        <taxon>Fungi</taxon>
        <taxon>Dikarya</taxon>
        <taxon>Ascomycota</taxon>
        <taxon>Pezizomycotina</taxon>
        <taxon>Sordariomycetes</taxon>
        <taxon>Hypocreomycetidae</taxon>
        <taxon>Hypocreales</taxon>
        <taxon>Bionectriaceae</taxon>
        <taxon>Clonostachys</taxon>
    </lineage>
</organism>
<evidence type="ECO:0000313" key="2">
    <source>
        <dbReference type="EMBL" id="CAG9992908.1"/>
    </source>
</evidence>
<dbReference type="EMBL" id="CABFNO020001505">
    <property type="protein sequence ID" value="CAG9992908.1"/>
    <property type="molecule type" value="Genomic_DNA"/>
</dbReference>
<dbReference type="Proteomes" id="UP000754883">
    <property type="component" value="Unassembled WGS sequence"/>
</dbReference>
<evidence type="ECO:0000256" key="1">
    <source>
        <dbReference type="SAM" id="SignalP"/>
    </source>
</evidence>
<dbReference type="AlphaFoldDB" id="A0A9N9UNS6"/>
<dbReference type="OrthoDB" id="5147598at2759"/>
<gene>
    <name evidence="2" type="ORF">CBYS24578_00018716</name>
</gene>